<dbReference type="GO" id="GO:0045944">
    <property type="term" value="P:positive regulation of transcription by RNA polymerase II"/>
    <property type="evidence" value="ECO:0007669"/>
    <property type="project" value="TreeGrafter"/>
</dbReference>
<dbReference type="AlphaFoldDB" id="A0A5K3EJ51"/>
<dbReference type="InterPro" id="IPR036638">
    <property type="entry name" value="HLH_DNA-bd_sf"/>
</dbReference>
<protein>
    <submittedName>
        <fullName evidence="2">BHLH domain-containing protein</fullName>
    </submittedName>
</protein>
<dbReference type="InterPro" id="IPR050359">
    <property type="entry name" value="bHLH_transcription_factors"/>
</dbReference>
<dbReference type="Gene3D" id="4.10.280.10">
    <property type="entry name" value="Helix-loop-helix DNA-binding domain"/>
    <property type="match status" value="1"/>
</dbReference>
<dbReference type="GO" id="GO:0009653">
    <property type="term" value="P:anatomical structure morphogenesis"/>
    <property type="evidence" value="ECO:0007669"/>
    <property type="project" value="TreeGrafter"/>
</dbReference>
<evidence type="ECO:0000259" key="1">
    <source>
        <dbReference type="PROSITE" id="PS50888"/>
    </source>
</evidence>
<dbReference type="SMART" id="SM00353">
    <property type="entry name" value="HLH"/>
    <property type="match status" value="1"/>
</dbReference>
<accession>A0A5K3EJ51</accession>
<dbReference type="GO" id="GO:0070888">
    <property type="term" value="F:E-box binding"/>
    <property type="evidence" value="ECO:0007669"/>
    <property type="project" value="TreeGrafter"/>
</dbReference>
<dbReference type="WBParaSite" id="MCU_000971-RA">
    <property type="protein sequence ID" value="MCU_000971-RA"/>
    <property type="gene ID" value="MCU_000971"/>
</dbReference>
<dbReference type="PANTHER" id="PTHR19290">
    <property type="entry name" value="BASIC HELIX-LOOP-HELIX PROTEIN NEUROGENIN-RELATED"/>
    <property type="match status" value="1"/>
</dbReference>
<feature type="domain" description="BHLH" evidence="1">
    <location>
        <begin position="177"/>
        <end position="228"/>
    </location>
</feature>
<dbReference type="GO" id="GO:0005634">
    <property type="term" value="C:nucleus"/>
    <property type="evidence" value="ECO:0007669"/>
    <property type="project" value="TreeGrafter"/>
</dbReference>
<dbReference type="Pfam" id="PF00010">
    <property type="entry name" value="HLH"/>
    <property type="match status" value="1"/>
</dbReference>
<proteinExistence type="predicted"/>
<dbReference type="GO" id="GO:0046983">
    <property type="term" value="F:protein dimerization activity"/>
    <property type="evidence" value="ECO:0007669"/>
    <property type="project" value="InterPro"/>
</dbReference>
<sequence>MRNTCVSETPGPGATREHLRTTPLHSRCYRPLPISRLLHHAHICHRFPSGEPPFYKTGCINEGSDGPSNAHSRPPHKRSCSRGACLWVLLPSNVCPCAQLFLTANICQRGRHTLHLTQAQVTDRMVVLPAASTGFDLNSGTTNFLITNLLREDFPPRQKKAMCFLNMHTKGRARAQQQRIKANARERGRVHTIGAAFDALRRSVPVSNECKLSKLSILRIAASYIETLTACIEAYPNGDDKPEDLSCNKTRPPVVPTATAAGGNVAMAYFNQCSLKLVTRIRRECRGNGHHLR</sequence>
<evidence type="ECO:0000313" key="2">
    <source>
        <dbReference type="WBParaSite" id="MCU_000971-RA"/>
    </source>
</evidence>
<reference evidence="2" key="1">
    <citation type="submission" date="2019-11" db="UniProtKB">
        <authorList>
            <consortium name="WormBaseParasite"/>
        </authorList>
    </citation>
    <scope>IDENTIFICATION</scope>
</reference>
<dbReference type="PANTHER" id="PTHR19290:SF102">
    <property type="entry name" value="TRANSCRIPTION FACTOR ATOH8"/>
    <property type="match status" value="1"/>
</dbReference>
<dbReference type="PROSITE" id="PS50888">
    <property type="entry name" value="BHLH"/>
    <property type="match status" value="1"/>
</dbReference>
<dbReference type="SUPFAM" id="SSF47459">
    <property type="entry name" value="HLH, helix-loop-helix DNA-binding domain"/>
    <property type="match status" value="1"/>
</dbReference>
<dbReference type="GO" id="GO:0003700">
    <property type="term" value="F:DNA-binding transcription factor activity"/>
    <property type="evidence" value="ECO:0007669"/>
    <property type="project" value="TreeGrafter"/>
</dbReference>
<organism evidence="2">
    <name type="scientific">Mesocestoides corti</name>
    <name type="common">Flatworm</name>
    <dbReference type="NCBI Taxonomy" id="53468"/>
    <lineage>
        <taxon>Eukaryota</taxon>
        <taxon>Metazoa</taxon>
        <taxon>Spiralia</taxon>
        <taxon>Lophotrochozoa</taxon>
        <taxon>Platyhelminthes</taxon>
        <taxon>Cestoda</taxon>
        <taxon>Eucestoda</taxon>
        <taxon>Cyclophyllidea</taxon>
        <taxon>Mesocestoididae</taxon>
        <taxon>Mesocestoides</taxon>
    </lineage>
</organism>
<dbReference type="InterPro" id="IPR011598">
    <property type="entry name" value="bHLH_dom"/>
</dbReference>
<name>A0A5K3EJ51_MESCO</name>